<feature type="compositionally biased region" description="Basic and acidic residues" evidence="1">
    <location>
        <begin position="327"/>
        <end position="343"/>
    </location>
</feature>
<feature type="region of interest" description="Disordered" evidence="1">
    <location>
        <begin position="119"/>
        <end position="143"/>
    </location>
</feature>
<feature type="region of interest" description="Disordered" evidence="1">
    <location>
        <begin position="1"/>
        <end position="35"/>
    </location>
</feature>
<feature type="compositionally biased region" description="Basic and acidic residues" evidence="1">
    <location>
        <begin position="131"/>
        <end position="143"/>
    </location>
</feature>
<gene>
    <name evidence="2" type="ORF">TrCOL_g11742</name>
</gene>
<name>A0A9W7G8D9_9STRA</name>
<evidence type="ECO:0000313" key="2">
    <source>
        <dbReference type="EMBL" id="GMI37461.1"/>
    </source>
</evidence>
<organism evidence="2 3">
    <name type="scientific">Triparma columacea</name>
    <dbReference type="NCBI Taxonomy" id="722753"/>
    <lineage>
        <taxon>Eukaryota</taxon>
        <taxon>Sar</taxon>
        <taxon>Stramenopiles</taxon>
        <taxon>Ochrophyta</taxon>
        <taxon>Bolidophyceae</taxon>
        <taxon>Parmales</taxon>
        <taxon>Triparmaceae</taxon>
        <taxon>Triparma</taxon>
    </lineage>
</organism>
<dbReference type="OrthoDB" id="10452259at2759"/>
<evidence type="ECO:0000256" key="1">
    <source>
        <dbReference type="SAM" id="MobiDB-lite"/>
    </source>
</evidence>
<feature type="region of interest" description="Disordered" evidence="1">
    <location>
        <begin position="50"/>
        <end position="75"/>
    </location>
</feature>
<dbReference type="EMBL" id="BRYA01000073">
    <property type="protein sequence ID" value="GMI37461.1"/>
    <property type="molecule type" value="Genomic_DNA"/>
</dbReference>
<feature type="compositionally biased region" description="Acidic residues" evidence="1">
    <location>
        <begin position="119"/>
        <end position="130"/>
    </location>
</feature>
<keyword evidence="3" id="KW-1185">Reference proteome</keyword>
<sequence>MDIDVDGEASADESEGEDVGGREKKRRRGMPRREDFPSVIEYLEAKYTAGVTYDSDASSGGSERGSVYGEEDSLVDDEELRAQLEDDVIGGVEVEEGEGEGGFFVTSDNVNLRGEEFIDMGDPEAQDADGADMRQKRKEPAKTDDEYLADYTTTKDNLENAKNTIRTYAMTFERERRDKDCKETKLKVKAPSKISEDRILKIKTKDIPCTPVDIPPNIQPGEYFTVKLRVPVEGYIKEGEKIVIPNTDEAGEAIQNVLDAYNKFVSAESLYNLKVLKKQGAQDYVTYDLKAMKAKKFDWFKDWAHGTEKEWDGVRKRWRNRMRQREKRVNEKKAESEIEREPAWRGGSME</sequence>
<comment type="caution">
    <text evidence="2">The sequence shown here is derived from an EMBL/GenBank/DDBJ whole genome shotgun (WGS) entry which is preliminary data.</text>
</comment>
<reference evidence="3" key="1">
    <citation type="journal article" date="2023" name="Commun. Biol.">
        <title>Genome analysis of Parmales, the sister group of diatoms, reveals the evolutionary specialization of diatoms from phago-mixotrophs to photoautotrophs.</title>
        <authorList>
            <person name="Ban H."/>
            <person name="Sato S."/>
            <person name="Yoshikawa S."/>
            <person name="Yamada K."/>
            <person name="Nakamura Y."/>
            <person name="Ichinomiya M."/>
            <person name="Sato N."/>
            <person name="Blanc-Mathieu R."/>
            <person name="Endo H."/>
            <person name="Kuwata A."/>
            <person name="Ogata H."/>
        </authorList>
    </citation>
    <scope>NUCLEOTIDE SEQUENCE [LARGE SCALE GENOMIC DNA]</scope>
</reference>
<protein>
    <submittedName>
        <fullName evidence="2">Uncharacterized protein</fullName>
    </submittedName>
</protein>
<dbReference type="Proteomes" id="UP001165065">
    <property type="component" value="Unassembled WGS sequence"/>
</dbReference>
<evidence type="ECO:0000313" key="3">
    <source>
        <dbReference type="Proteomes" id="UP001165065"/>
    </source>
</evidence>
<dbReference type="AlphaFoldDB" id="A0A9W7G8D9"/>
<feature type="compositionally biased region" description="Acidic residues" evidence="1">
    <location>
        <begin position="1"/>
        <end position="18"/>
    </location>
</feature>
<accession>A0A9W7G8D9</accession>
<feature type="region of interest" description="Disordered" evidence="1">
    <location>
        <begin position="322"/>
        <end position="350"/>
    </location>
</feature>
<proteinExistence type="predicted"/>